<dbReference type="InterPro" id="IPR030678">
    <property type="entry name" value="Peptide/Ni-bd"/>
</dbReference>
<evidence type="ECO:0000313" key="6">
    <source>
        <dbReference type="EMBL" id="HHR40298.1"/>
    </source>
</evidence>
<organism evidence="6">
    <name type="scientific">Caldiarchaeum subterraneum</name>
    <dbReference type="NCBI Taxonomy" id="311458"/>
    <lineage>
        <taxon>Archaea</taxon>
        <taxon>Nitrososphaerota</taxon>
        <taxon>Candidatus Caldarchaeales</taxon>
        <taxon>Candidatus Caldarchaeaceae</taxon>
        <taxon>Candidatus Caldarchaeum</taxon>
    </lineage>
</organism>
<keyword evidence="2" id="KW-0813">Transport</keyword>
<evidence type="ECO:0000259" key="5">
    <source>
        <dbReference type="Pfam" id="PF00496"/>
    </source>
</evidence>
<dbReference type="PANTHER" id="PTHR30290">
    <property type="entry name" value="PERIPLASMIC BINDING COMPONENT OF ABC TRANSPORTER"/>
    <property type="match status" value="1"/>
</dbReference>
<dbReference type="SUPFAM" id="SSF53850">
    <property type="entry name" value="Periplasmic binding protein-like II"/>
    <property type="match status" value="1"/>
</dbReference>
<dbReference type="Gene3D" id="3.10.105.10">
    <property type="entry name" value="Dipeptide-binding Protein, Domain 3"/>
    <property type="match status" value="1"/>
</dbReference>
<dbReference type="GO" id="GO:0042597">
    <property type="term" value="C:periplasmic space"/>
    <property type="evidence" value="ECO:0007669"/>
    <property type="project" value="UniProtKB-ARBA"/>
</dbReference>
<dbReference type="Gene3D" id="3.90.76.10">
    <property type="entry name" value="Dipeptide-binding Protein, Domain 1"/>
    <property type="match status" value="1"/>
</dbReference>
<dbReference type="GO" id="GO:0043190">
    <property type="term" value="C:ATP-binding cassette (ABC) transporter complex"/>
    <property type="evidence" value="ECO:0007669"/>
    <property type="project" value="InterPro"/>
</dbReference>
<dbReference type="GO" id="GO:0015833">
    <property type="term" value="P:peptide transport"/>
    <property type="evidence" value="ECO:0007669"/>
    <property type="project" value="TreeGrafter"/>
</dbReference>
<feature type="transmembrane region" description="Helical" evidence="4">
    <location>
        <begin position="568"/>
        <end position="588"/>
    </location>
</feature>
<dbReference type="PIRSF" id="PIRSF002741">
    <property type="entry name" value="MppA"/>
    <property type="match status" value="1"/>
</dbReference>
<keyword evidence="3" id="KW-0732">Signal</keyword>
<dbReference type="InterPro" id="IPR039424">
    <property type="entry name" value="SBP_5"/>
</dbReference>
<evidence type="ECO:0000256" key="4">
    <source>
        <dbReference type="SAM" id="Phobius"/>
    </source>
</evidence>
<comment type="caution">
    <text evidence="6">The sequence shown here is derived from an EMBL/GenBank/DDBJ whole genome shotgun (WGS) entry which is preliminary data.</text>
</comment>
<evidence type="ECO:0000256" key="2">
    <source>
        <dbReference type="ARBA" id="ARBA00022448"/>
    </source>
</evidence>
<dbReference type="Pfam" id="PF00496">
    <property type="entry name" value="SBP_bac_5"/>
    <property type="match status" value="1"/>
</dbReference>
<evidence type="ECO:0000256" key="3">
    <source>
        <dbReference type="ARBA" id="ARBA00022729"/>
    </source>
</evidence>
<name>A0A7C5Y8L0_CALS0</name>
<gene>
    <name evidence="6" type="ORF">ENM42_00545</name>
</gene>
<accession>A0A7C5Y8L0</accession>
<dbReference type="Gene3D" id="3.40.190.10">
    <property type="entry name" value="Periplasmic binding protein-like II"/>
    <property type="match status" value="1"/>
</dbReference>
<dbReference type="InterPro" id="IPR000914">
    <property type="entry name" value="SBP_5_dom"/>
</dbReference>
<comment type="similarity">
    <text evidence="1">Belongs to the bacterial solute-binding protein 5 family.</text>
</comment>
<dbReference type="EMBL" id="DRXS01000032">
    <property type="protein sequence ID" value="HHR40298.1"/>
    <property type="molecule type" value="Genomic_DNA"/>
</dbReference>
<dbReference type="PANTHER" id="PTHR30290:SF9">
    <property type="entry name" value="OLIGOPEPTIDE-BINDING PROTEIN APPA"/>
    <property type="match status" value="1"/>
</dbReference>
<dbReference type="GO" id="GO:1904680">
    <property type="term" value="F:peptide transmembrane transporter activity"/>
    <property type="evidence" value="ECO:0007669"/>
    <property type="project" value="TreeGrafter"/>
</dbReference>
<keyword evidence="4" id="KW-0812">Transmembrane</keyword>
<keyword evidence="4" id="KW-1133">Transmembrane helix</keyword>
<proteinExistence type="inferred from homology"/>
<reference evidence="6" key="1">
    <citation type="journal article" date="2020" name="mSystems">
        <title>Genome- and Community-Level Interaction Insights into Carbon Utilization and Element Cycling Functions of Hydrothermarchaeota in Hydrothermal Sediment.</title>
        <authorList>
            <person name="Zhou Z."/>
            <person name="Liu Y."/>
            <person name="Xu W."/>
            <person name="Pan J."/>
            <person name="Luo Z.H."/>
            <person name="Li M."/>
        </authorList>
    </citation>
    <scope>NUCLEOTIDE SEQUENCE [LARGE SCALE GENOMIC DNA]</scope>
    <source>
        <strain evidence="6">SpSt-1084</strain>
    </source>
</reference>
<sequence length="597" mass="67504">MIISRTVAGLLTAVMLLSMFFSSALAQQPNVGGTIVVNLVSEPTVIPGSAAWNSGFVAAQIFDSLLSLGPNLELLPGLATEWRIDTSQRAYVFKLRKEVKWHDGIDFTADDVKFSFEKIISRFHTFGALYFKNTVVEIRGDEVVIKPERFLPGAQLRLFATTETIIYPKHLLEKDADNYMTSAFRTNPVGTGPFKFNGWTKGNFMELVRNQNYWDQGKPYLEKIVIRFLSDPASVLAGLQRGEVHYMFRGIPFEAISSLQENPNLKVYLSTRPPYSAALWINVKSPPLNNVEVRRAIAYAIDRADIAQKATFGISKPDQWMIDPLQVPQSPNLYLYSYNPEIANMILDKAGFPRGPDGYRFTIELMTRTGEPDEQLFAQLIRDQLDQVGIKVNIVSLDFATYLARQQRFEYQIATVKYWIDPLWVYQLFHTEWIGKGAFTNNFQYSNPEVDRLLDQWLVETDKKKQVELLQRVGDILSRELPAIILYEVVWPNVLNKNFEGPNIPVGRYVFFDPLNEIYNIPLQKQTLTQTIVATTPTQIVTRTLMVTTTVIRETVIQQAQDTISTSAIPLIAGLVIGAVATAALTTLRKGPKKQAS</sequence>
<protein>
    <recommendedName>
        <fullName evidence="5">Solute-binding protein family 5 domain-containing protein</fullName>
    </recommendedName>
</protein>
<evidence type="ECO:0000256" key="1">
    <source>
        <dbReference type="ARBA" id="ARBA00005695"/>
    </source>
</evidence>
<keyword evidence="4" id="KW-0472">Membrane</keyword>
<feature type="domain" description="Solute-binding protein family 5" evidence="5">
    <location>
        <begin position="74"/>
        <end position="430"/>
    </location>
</feature>
<dbReference type="AlphaFoldDB" id="A0A7C5Y8L0"/>